<accession>D7CL40</accession>
<gene>
    <name evidence="2" type="ordered locus">Slip_0642</name>
</gene>
<reference evidence="2 3" key="2">
    <citation type="journal article" date="2010" name="Stand. Genomic Sci.">
        <title>Complete genome sequence of Syntrophothermus lipocalidus type strain (TGB-C1).</title>
        <authorList>
            <person name="Djao O.D."/>
            <person name="Zhang X."/>
            <person name="Lucas S."/>
            <person name="Lapidus A."/>
            <person name="Del Rio T.G."/>
            <person name="Nolan M."/>
            <person name="Tice H."/>
            <person name="Cheng J.F."/>
            <person name="Han C."/>
            <person name="Tapia R."/>
            <person name="Goodwin L."/>
            <person name="Pitluck S."/>
            <person name="Liolios K."/>
            <person name="Ivanova N."/>
            <person name="Mavromatis K."/>
            <person name="Mikhailova N."/>
            <person name="Ovchinnikova G."/>
            <person name="Pati A."/>
            <person name="Brambilla E."/>
            <person name="Chen A."/>
            <person name="Palaniappan K."/>
            <person name="Land M."/>
            <person name="Hauser L."/>
            <person name="Chang Y.J."/>
            <person name="Jeffries C.D."/>
            <person name="Rohde M."/>
            <person name="Sikorski J."/>
            <person name="Spring S."/>
            <person name="Goker M."/>
            <person name="Detter J.C."/>
            <person name="Woyke T."/>
            <person name="Bristow J."/>
            <person name="Eisen J.A."/>
            <person name="Markowitz V."/>
            <person name="Hugenholtz P."/>
            <person name="Kyrpides N.C."/>
            <person name="Klenk H.P."/>
        </authorList>
    </citation>
    <scope>NUCLEOTIDE SEQUENCE [LARGE SCALE GENOMIC DNA]</scope>
    <source>
        <strain evidence="3">DSM 12680 / TGB-C1</strain>
    </source>
</reference>
<evidence type="ECO:0008006" key="4">
    <source>
        <dbReference type="Google" id="ProtNLM"/>
    </source>
</evidence>
<feature type="transmembrane region" description="Helical" evidence="1">
    <location>
        <begin position="56"/>
        <end position="77"/>
    </location>
</feature>
<dbReference type="KEGG" id="slp:Slip_0642"/>
<proteinExistence type="predicted"/>
<dbReference type="EMBL" id="CP002048">
    <property type="protein sequence ID" value="ADI01425.1"/>
    <property type="molecule type" value="Genomic_DNA"/>
</dbReference>
<evidence type="ECO:0000313" key="3">
    <source>
        <dbReference type="Proteomes" id="UP000000378"/>
    </source>
</evidence>
<reference evidence="3" key="1">
    <citation type="journal article" date="2010" name="Stand. Genomic Sci.">
        <title>Complete genome sequence of Syntrophothermus lipocalidus type strain (TGB-C1T).</title>
        <authorList>
            <consortium name="US DOE Joint Genome Institute (JGI-PGF)"/>
            <person name="Djao O."/>
            <person name="Zhang X."/>
            <person name="Lucas S."/>
            <person name="Lapidus A."/>
            <person name="Glavina Del Rio T."/>
            <person name="Nolan M."/>
            <person name="Tice H."/>
            <person name="Cheng J."/>
            <person name="Han C."/>
            <person name="Tapia R."/>
            <person name="Goodwin L."/>
            <person name="Pitluck S."/>
            <person name="Liolios K."/>
            <person name="Ivanova N."/>
            <person name="Mavromatis K."/>
            <person name="Mikhailova N."/>
            <person name="Ovchinnikova G."/>
            <person name="Pati A."/>
            <person name="Brambilla E."/>
            <person name="Chen A."/>
            <person name="Palaniappan K."/>
            <person name="Land M."/>
            <person name="Hauser L."/>
            <person name="Chang Y."/>
            <person name="Jeffries C."/>
            <person name="Rohde M."/>
            <person name="Sikorski J."/>
            <person name="Spring S."/>
            <person name="Goker M."/>
            <person name="Detter J."/>
            <person name="Woyke T."/>
            <person name="Bristow J."/>
            <person name="Eisen J."/>
            <person name="Markowitz V."/>
            <person name="Hugenholtz P."/>
            <person name="Kyrpides N."/>
            <person name="Klenk H."/>
        </authorList>
    </citation>
    <scope>NUCLEOTIDE SEQUENCE [LARGE SCALE GENOMIC DNA]</scope>
    <source>
        <strain evidence="3">DSM 12680 / TGB-C1</strain>
    </source>
</reference>
<sequence>METGLAILAVCLLLVYSVYFFYIIRSKPEEFEKMLLSGLADWMISHKEKSRRHLHLMLGGSFLVETLYFVLVFLVIQNLLFRVLTGLFVGFEFMHLALLLISMNQFFRGRIPLKYLFNWKIERTSAWLFFTHSLLVLVQLAWW</sequence>
<feature type="transmembrane region" description="Helical" evidence="1">
    <location>
        <begin position="6"/>
        <end position="24"/>
    </location>
</feature>
<feature type="transmembrane region" description="Helical" evidence="1">
    <location>
        <begin position="83"/>
        <end position="103"/>
    </location>
</feature>
<dbReference type="RefSeq" id="WP_013174827.1">
    <property type="nucleotide sequence ID" value="NC_014220.1"/>
</dbReference>
<dbReference type="Proteomes" id="UP000000378">
    <property type="component" value="Chromosome"/>
</dbReference>
<evidence type="ECO:0000256" key="1">
    <source>
        <dbReference type="SAM" id="Phobius"/>
    </source>
</evidence>
<dbReference type="OrthoDB" id="2082547at2"/>
<protein>
    <recommendedName>
        <fullName evidence="4">DUF4181 domain-containing protein</fullName>
    </recommendedName>
</protein>
<dbReference type="AlphaFoldDB" id="D7CL40"/>
<evidence type="ECO:0000313" key="2">
    <source>
        <dbReference type="EMBL" id="ADI01425.1"/>
    </source>
</evidence>
<keyword evidence="1" id="KW-0472">Membrane</keyword>
<dbReference type="eggNOG" id="ENOG50324HZ">
    <property type="taxonomic scope" value="Bacteria"/>
</dbReference>
<organism evidence="2 3">
    <name type="scientific">Syntrophothermus lipocalidus (strain DSM 12680 / TGB-C1)</name>
    <dbReference type="NCBI Taxonomy" id="643648"/>
    <lineage>
        <taxon>Bacteria</taxon>
        <taxon>Bacillati</taxon>
        <taxon>Bacillota</taxon>
        <taxon>Clostridia</taxon>
        <taxon>Eubacteriales</taxon>
        <taxon>Syntrophomonadaceae</taxon>
        <taxon>Syntrophothermus</taxon>
    </lineage>
</organism>
<feature type="transmembrane region" description="Helical" evidence="1">
    <location>
        <begin position="124"/>
        <end position="142"/>
    </location>
</feature>
<name>D7CL40_SYNLT</name>
<keyword evidence="1" id="KW-0812">Transmembrane</keyword>
<keyword evidence="1" id="KW-1133">Transmembrane helix</keyword>
<dbReference type="HOGENOM" id="CLU_1805219_0_0_9"/>
<keyword evidence="3" id="KW-1185">Reference proteome</keyword>